<gene>
    <name evidence="3" type="ORF">C4B63_87g15</name>
</gene>
<protein>
    <submittedName>
        <fullName evidence="3">Putative Golgi/lysosome glycoprotein 1</fullName>
    </submittedName>
</protein>
<feature type="transmembrane region" description="Helical" evidence="1">
    <location>
        <begin position="545"/>
        <end position="567"/>
    </location>
</feature>
<dbReference type="EMBL" id="PRFA01000087">
    <property type="protein sequence ID" value="PWU87642.1"/>
    <property type="molecule type" value="Genomic_DNA"/>
</dbReference>
<evidence type="ECO:0000313" key="4">
    <source>
        <dbReference type="Proteomes" id="UP000246121"/>
    </source>
</evidence>
<keyword evidence="1" id="KW-1133">Transmembrane helix</keyword>
<dbReference type="AlphaFoldDB" id="A0A2V2UWV4"/>
<dbReference type="VEuPathDB" id="TriTrypDB:TcG_05999"/>
<dbReference type="VEuPathDB" id="TriTrypDB:BCY84_12813"/>
<proteinExistence type="predicted"/>
<dbReference type="OrthoDB" id="270523at2759"/>
<keyword evidence="2" id="KW-0732">Signal</keyword>
<organism evidence="3 4">
    <name type="scientific">Trypanosoma cruzi</name>
    <dbReference type="NCBI Taxonomy" id="5693"/>
    <lineage>
        <taxon>Eukaryota</taxon>
        <taxon>Discoba</taxon>
        <taxon>Euglenozoa</taxon>
        <taxon>Kinetoplastea</taxon>
        <taxon>Metakinetoplastina</taxon>
        <taxon>Trypanosomatida</taxon>
        <taxon>Trypanosomatidae</taxon>
        <taxon>Trypanosoma</taxon>
        <taxon>Schizotrypanum</taxon>
    </lineage>
</organism>
<comment type="caution">
    <text evidence="3">The sequence shown here is derived from an EMBL/GenBank/DDBJ whole genome shotgun (WGS) entry which is preliminary data.</text>
</comment>
<dbReference type="Proteomes" id="UP000246121">
    <property type="component" value="Unassembled WGS sequence"/>
</dbReference>
<dbReference type="VEuPathDB" id="TriTrypDB:TcBrA4_0000420"/>
<keyword evidence="1" id="KW-0472">Membrane</keyword>
<dbReference type="VEuPathDB" id="TriTrypDB:C3747_15g55"/>
<dbReference type="VEuPathDB" id="TriTrypDB:ECC02_000831"/>
<evidence type="ECO:0000256" key="2">
    <source>
        <dbReference type="SAM" id="SignalP"/>
    </source>
</evidence>
<feature type="chain" id="PRO_5030058638" evidence="2">
    <location>
        <begin position="22"/>
        <end position="615"/>
    </location>
</feature>
<feature type="signal peptide" evidence="2">
    <location>
        <begin position="1"/>
        <end position="21"/>
    </location>
</feature>
<dbReference type="VEuPathDB" id="TriTrypDB:TCDM_07983"/>
<name>A0A2V2UWV4_TRYCR</name>
<reference evidence="3 4" key="1">
    <citation type="journal article" date="2018" name="Microb. Genom.">
        <title>Expanding an expanded genome: long-read sequencing of Trypanosoma cruzi.</title>
        <authorList>
            <person name="Berna L."/>
            <person name="Rodriguez M."/>
            <person name="Chiribao M.L."/>
            <person name="Parodi-Talice A."/>
            <person name="Pita S."/>
            <person name="Rijo G."/>
            <person name="Alvarez-Valin F."/>
            <person name="Robello C."/>
        </authorList>
    </citation>
    <scope>NUCLEOTIDE SEQUENCE [LARGE SCALE GENOMIC DNA]</scope>
    <source>
        <strain evidence="3 4">Dm28c</strain>
    </source>
</reference>
<keyword evidence="1" id="KW-0812">Transmembrane</keyword>
<evidence type="ECO:0000313" key="3">
    <source>
        <dbReference type="EMBL" id="PWU87642.1"/>
    </source>
</evidence>
<sequence length="615" mass="68262">MKTSLFLALLLFSVCCPVVQGGNLYPRCQGEELLGTADAGEESIFFKIRRYSKALTLTCLAYEVISISDVGRGERDPCQVEHQTEYQYRLVIRATMVDEATGKIIETDYDVKGLAGGSLGDLLIHSAELSKFSLVFMNKATNTRCRLRIRALMSYTERTKPFEREGLPVVIGLEPLSVYRNRSSTTKLFLSYPSGTNMQEAQSDVVKLTNLEKECADEHSQGHAMRPQPTPQSMEFIDDTSLVGLRDYYFDSSETLRICYHKKGKSVGAELAIVRVFECNPYGYEVVKGQDDEGRVYVGVETTIKFYGYDLDTRDLGDRAKFANDFEDCATAPPAGGVPEGLPLAPAESYGPGTRYTLWTWVLREGGFFKVCYKTRDGAWVEVPNIIDVAYDAPSTYAPGSSSPPSIPRPRDPITQEECPMAIERPGEPWTVYKSLKLTFNESKISEEYLLVLSRAFCIPRSALAVTRMTHDGEGHQVIYLSILCEELGDAAPCDTVERQNYILSLGKSNSTILSDIGILSVEGSRHLFAFGDDTVNMKGTGGRVVTLLITCATVVLVAAMAVYGVLKYRENRQYFIQFGNDDAEVEDMYAASDPKNTEHKGPLPVKDAVIEVEE</sequence>
<accession>A0A2V2UWV4</accession>
<dbReference type="VEuPathDB" id="TriTrypDB:Tc_MARK_2228"/>
<dbReference type="VEuPathDB" id="TriTrypDB:TcCLB.511391.180"/>
<dbReference type="VEuPathDB" id="TriTrypDB:TcCL_NonESM12915"/>
<dbReference type="VEuPathDB" id="TriTrypDB:C4B63_87g15"/>
<evidence type="ECO:0000256" key="1">
    <source>
        <dbReference type="SAM" id="Phobius"/>
    </source>
</evidence>
<dbReference type="VEuPathDB" id="TriTrypDB:TCSYLVIO_009817"/>